<dbReference type="Pfam" id="PF00388">
    <property type="entry name" value="PI-PLC-X"/>
    <property type="match status" value="1"/>
</dbReference>
<dbReference type="PROSITE" id="PS50007">
    <property type="entry name" value="PIPLC_X_DOMAIN"/>
    <property type="match status" value="1"/>
</dbReference>
<accession>A0ABP8P062</accession>
<dbReference type="InterPro" id="IPR000909">
    <property type="entry name" value="PLipase_C_PInositol-sp_X_dom"/>
</dbReference>
<dbReference type="Gene3D" id="3.20.20.190">
    <property type="entry name" value="Phosphatidylinositol (PI) phosphodiesterase"/>
    <property type="match status" value="1"/>
</dbReference>
<reference evidence="9" key="1">
    <citation type="journal article" date="2019" name="Int. J. Syst. Evol. Microbiol.">
        <title>The Global Catalogue of Microorganisms (GCM) 10K type strain sequencing project: providing services to taxonomists for standard genome sequencing and annotation.</title>
        <authorList>
            <consortium name="The Broad Institute Genomics Platform"/>
            <consortium name="The Broad Institute Genome Sequencing Center for Infectious Disease"/>
            <person name="Wu L."/>
            <person name="Ma J."/>
        </authorList>
    </citation>
    <scope>NUCLEOTIDE SEQUENCE [LARGE SCALE GENOMIC DNA]</scope>
    <source>
        <strain evidence="9">JCM 32206</strain>
    </source>
</reference>
<evidence type="ECO:0000256" key="2">
    <source>
        <dbReference type="ARBA" id="ARBA00012581"/>
    </source>
</evidence>
<feature type="signal peptide" evidence="6">
    <location>
        <begin position="1"/>
        <end position="32"/>
    </location>
</feature>
<gene>
    <name evidence="8" type="ORF">GCM10023094_17900</name>
</gene>
<proteinExistence type="predicted"/>
<sequence>MLLSPGLRRRCRGAFVGLVITAAVLPAPLASAASAGPFTGSLDPGSSTASQAPSGLADANNADWMSALPDDVALPALSLPGTHDTMASRASVFAETQDTDLPTQLRAGVRALDIRTRHFRDAFPIHHGVEYLDANFTDVVVQVTDFLRAHPSETVVIRLKEEFTPAENTRSYEDTLDWYRSGNPETRDRLQQHLWQPASTGYPRLGAVRGKIVVLRDFAAERWTGPRFGDASMDVQDTYELSGLADVERKWGLVRAQFEDARAGSPGLLFVNHLSATGSPAGMATGTLPVTVARGVPGTPGILDRAEAYLRSEPAGRVGIVMADFPTAALVESVIAHNFR</sequence>
<keyword evidence="6" id="KW-0732">Signal</keyword>
<evidence type="ECO:0000256" key="6">
    <source>
        <dbReference type="SAM" id="SignalP"/>
    </source>
</evidence>
<evidence type="ECO:0000256" key="4">
    <source>
        <dbReference type="ARBA" id="ARBA00030474"/>
    </source>
</evidence>
<evidence type="ECO:0000256" key="1">
    <source>
        <dbReference type="ARBA" id="ARBA00001316"/>
    </source>
</evidence>
<dbReference type="RefSeq" id="WP_345343747.1">
    <property type="nucleotide sequence ID" value="NZ_BAABFB010000029.1"/>
</dbReference>
<evidence type="ECO:0000313" key="8">
    <source>
        <dbReference type="EMBL" id="GAA4476901.1"/>
    </source>
</evidence>
<dbReference type="CDD" id="cd08586">
    <property type="entry name" value="PI-PLCc_BcPLC_like"/>
    <property type="match status" value="1"/>
</dbReference>
<dbReference type="EMBL" id="BAABFB010000029">
    <property type="protein sequence ID" value="GAA4476901.1"/>
    <property type="molecule type" value="Genomic_DNA"/>
</dbReference>
<protein>
    <recommendedName>
        <fullName evidence="3">1-phosphatidylinositol phosphodiesterase</fullName>
        <ecNumber evidence="2">4.6.1.13</ecNumber>
    </recommendedName>
    <alternativeName>
        <fullName evidence="4">Phosphatidylinositol diacylglycerol-lyase</fullName>
    </alternativeName>
    <alternativeName>
        <fullName evidence="5">Phosphatidylinositol-specific phospholipase C</fullName>
    </alternativeName>
</protein>
<dbReference type="SUPFAM" id="SSF51695">
    <property type="entry name" value="PLC-like phosphodiesterases"/>
    <property type="match status" value="1"/>
</dbReference>
<name>A0ABP8P062_9NOCA</name>
<comment type="catalytic activity">
    <reaction evidence="1">
        <text>a 1,2-diacyl-sn-glycero-3-phospho-(1D-myo-inositol) = 1D-myo-inositol 1,2-cyclic phosphate + a 1,2-diacyl-sn-glycerol</text>
        <dbReference type="Rhea" id="RHEA:17093"/>
        <dbReference type="ChEBI" id="CHEBI:17815"/>
        <dbReference type="ChEBI" id="CHEBI:57880"/>
        <dbReference type="ChEBI" id="CHEBI:58484"/>
        <dbReference type="EC" id="4.6.1.13"/>
    </reaction>
</comment>
<keyword evidence="9" id="KW-1185">Reference proteome</keyword>
<dbReference type="InterPro" id="IPR051057">
    <property type="entry name" value="PI-PLC_domain"/>
</dbReference>
<dbReference type="PANTHER" id="PTHR13593">
    <property type="match status" value="1"/>
</dbReference>
<feature type="chain" id="PRO_5045630574" description="1-phosphatidylinositol phosphodiesterase" evidence="6">
    <location>
        <begin position="33"/>
        <end position="340"/>
    </location>
</feature>
<dbReference type="PANTHER" id="PTHR13593:SF113">
    <property type="entry name" value="SI:DKEY-266F7.9"/>
    <property type="match status" value="1"/>
</dbReference>
<evidence type="ECO:0000256" key="5">
    <source>
        <dbReference type="ARBA" id="ARBA00030782"/>
    </source>
</evidence>
<comment type="caution">
    <text evidence="8">The sequence shown here is derived from an EMBL/GenBank/DDBJ whole genome shotgun (WGS) entry which is preliminary data.</text>
</comment>
<organism evidence="8 9">
    <name type="scientific">Rhodococcus olei</name>
    <dbReference type="NCBI Taxonomy" id="2161675"/>
    <lineage>
        <taxon>Bacteria</taxon>
        <taxon>Bacillati</taxon>
        <taxon>Actinomycetota</taxon>
        <taxon>Actinomycetes</taxon>
        <taxon>Mycobacteriales</taxon>
        <taxon>Nocardiaceae</taxon>
        <taxon>Rhodococcus</taxon>
    </lineage>
</organism>
<dbReference type="EC" id="4.6.1.13" evidence="2"/>
<evidence type="ECO:0000256" key="3">
    <source>
        <dbReference type="ARBA" id="ARBA00019758"/>
    </source>
</evidence>
<evidence type="ECO:0000313" key="9">
    <source>
        <dbReference type="Proteomes" id="UP001501183"/>
    </source>
</evidence>
<dbReference type="Proteomes" id="UP001501183">
    <property type="component" value="Unassembled WGS sequence"/>
</dbReference>
<dbReference type="SMART" id="SM00148">
    <property type="entry name" value="PLCXc"/>
    <property type="match status" value="1"/>
</dbReference>
<dbReference type="InterPro" id="IPR017946">
    <property type="entry name" value="PLC-like_Pdiesterase_TIM-brl"/>
</dbReference>
<feature type="domain" description="Phosphatidylinositol-specific phospholipase C X" evidence="7">
    <location>
        <begin position="70"/>
        <end position="217"/>
    </location>
</feature>
<evidence type="ECO:0000259" key="7">
    <source>
        <dbReference type="SMART" id="SM00148"/>
    </source>
</evidence>